<comment type="caution">
    <text evidence="2">The sequence shown here is derived from an EMBL/GenBank/DDBJ whole genome shotgun (WGS) entry which is preliminary data.</text>
</comment>
<evidence type="ECO:0000313" key="2">
    <source>
        <dbReference type="EMBL" id="MBD1597685.1"/>
    </source>
</evidence>
<dbReference type="InterPro" id="IPR036661">
    <property type="entry name" value="Luciferase-like_sf"/>
</dbReference>
<dbReference type="RefSeq" id="WP_190417225.1">
    <property type="nucleotide sequence ID" value="NZ_JAAOCA010000003.1"/>
</dbReference>
<accession>A0ABR7YWZ5</accession>
<dbReference type="Pfam" id="PF00296">
    <property type="entry name" value="Bac_luciferase"/>
    <property type="match status" value="1"/>
</dbReference>
<organism evidence="2 3">
    <name type="scientific">Pseudomonas typographi</name>
    <dbReference type="NCBI Taxonomy" id="2715964"/>
    <lineage>
        <taxon>Bacteria</taxon>
        <taxon>Pseudomonadati</taxon>
        <taxon>Pseudomonadota</taxon>
        <taxon>Gammaproteobacteria</taxon>
        <taxon>Pseudomonadales</taxon>
        <taxon>Pseudomonadaceae</taxon>
        <taxon>Pseudomonas</taxon>
    </lineage>
</organism>
<dbReference type="InterPro" id="IPR011251">
    <property type="entry name" value="Luciferase-like_dom"/>
</dbReference>
<evidence type="ECO:0000313" key="3">
    <source>
        <dbReference type="Proteomes" id="UP000805841"/>
    </source>
</evidence>
<proteinExistence type="predicted"/>
<name>A0ABR7YWZ5_9PSED</name>
<keyword evidence="3" id="KW-1185">Reference proteome</keyword>
<dbReference type="Gene3D" id="3.20.20.30">
    <property type="entry name" value="Luciferase-like domain"/>
    <property type="match status" value="1"/>
</dbReference>
<evidence type="ECO:0000259" key="1">
    <source>
        <dbReference type="Pfam" id="PF00296"/>
    </source>
</evidence>
<protein>
    <submittedName>
        <fullName evidence="2">LLM class flavin-dependent oxidoreductase</fullName>
    </submittedName>
</protein>
<dbReference type="InterPro" id="IPR050766">
    <property type="entry name" value="Bact_Lucif_Oxidored"/>
</dbReference>
<dbReference type="EMBL" id="JAAOCA010000003">
    <property type="protein sequence ID" value="MBD1597685.1"/>
    <property type="molecule type" value="Genomic_DNA"/>
</dbReference>
<dbReference type="Proteomes" id="UP000805841">
    <property type="component" value="Unassembled WGS sequence"/>
</dbReference>
<feature type="domain" description="Luciferase-like" evidence="1">
    <location>
        <begin position="21"/>
        <end position="224"/>
    </location>
</feature>
<reference evidence="2 3" key="1">
    <citation type="journal article" date="2020" name="Insects">
        <title>Bacteria Belonging to Pseudomonas typographi sp. nov. from the Bark Beetle Ips typographus Have Genomic Potential to Aid in the Host Ecology.</title>
        <authorList>
            <person name="Peral-Aranega E."/>
            <person name="Saati-Santamaria Z."/>
            <person name="Kolarik M."/>
            <person name="Rivas R."/>
            <person name="Garcia-Fraile P."/>
        </authorList>
    </citation>
    <scope>NUCLEOTIDE SEQUENCE [LARGE SCALE GENOMIC DNA]</scope>
    <source>
        <strain evidence="2 3">CA3A</strain>
    </source>
</reference>
<sequence>MSGGFSLGFLTRVYQPAFNRKVYHETLELFKAAEALEFDCGWVAQHHFASEQGRLPSPLVLLAAIAQATRRIRLGSGVIVLPQEPPLRLAEDASVLDLLSGGRLELGLGAGFDPATFSAFGGEHARRHQDYDDHLQRLYSALSDRPLNAAGARLQPRTAGLGQRLWEATSRVEAVAARGNGLIMAPNPQLPSEAAGPWLQRYRQAWPAQQPTRPRAAWVQAVFPEQYPDREDSTLRRDILAYAQLQRHIGVYQGPLDDDISVLLKRLGVLHGSSQAIIDVLGEGPRLGVGDHWVVQVQTASTSLRDAIRALETFRERIAPVLGWRPRGAQGSPLATEH</sequence>
<dbReference type="PANTHER" id="PTHR30137">
    <property type="entry name" value="LUCIFERASE-LIKE MONOOXYGENASE"/>
    <property type="match status" value="1"/>
</dbReference>
<gene>
    <name evidence="2" type="ORF">HAQ05_03015</name>
</gene>
<dbReference type="PANTHER" id="PTHR30137:SF15">
    <property type="entry name" value="BLL6902 PROTEIN"/>
    <property type="match status" value="1"/>
</dbReference>
<dbReference type="SUPFAM" id="SSF51679">
    <property type="entry name" value="Bacterial luciferase-like"/>
    <property type="match status" value="1"/>
</dbReference>